<evidence type="ECO:0000313" key="1">
    <source>
        <dbReference type="EMBL" id="QBM28358.1"/>
    </source>
</evidence>
<keyword evidence="2" id="KW-1185">Reference proteome</keyword>
<dbReference type="Proteomes" id="UP000293912">
    <property type="component" value="Chromosome"/>
</dbReference>
<dbReference type="AlphaFoldDB" id="A0A4P6X1H6"/>
<dbReference type="KEGG" id="hpse:HPF_11715"/>
<dbReference type="EMBL" id="CP037867">
    <property type="protein sequence ID" value="QBM28358.1"/>
    <property type="molecule type" value="Genomic_DNA"/>
</dbReference>
<protein>
    <submittedName>
        <fullName evidence="1">Uncharacterized protein</fullName>
    </submittedName>
</protein>
<reference evidence="1 2" key="1">
    <citation type="submission" date="2019-03" db="EMBL/GenBank/DDBJ databases">
        <authorList>
            <person name="Sebastian G."/>
            <person name="Baumann P."/>
            <person name="Ruckert C."/>
            <person name="Kalinowski J."/>
            <person name="Nebel B."/>
            <person name="Takors R."/>
            <person name="Blombach B."/>
        </authorList>
    </citation>
    <scope>NUCLEOTIDE SEQUENCE [LARGE SCALE GENOMIC DNA]</scope>
    <source>
        <strain evidence="1 2">DSM 1084</strain>
    </source>
</reference>
<sequence>MQEVQSQAQVQTHTYRDRDGWHAKSEFNVNATRVLKLTTSKVIGGTGMRTSATVWNADAGGMLRHAMAFGGPSGDFSETVAFSKPARVTEAIVTAQHQAALAQLSRVLVAIERHYAQGKTASETVAAELDQTGATPV</sequence>
<accession>A0A4P6X1H6</accession>
<evidence type="ECO:0000313" key="2">
    <source>
        <dbReference type="Proteomes" id="UP000293912"/>
    </source>
</evidence>
<dbReference type="RefSeq" id="WP_133156691.1">
    <property type="nucleotide sequence ID" value="NZ_CP037867.1"/>
</dbReference>
<organism evidence="1 2">
    <name type="scientific">Hydrogenophaga pseudoflava</name>
    <name type="common">Pseudomonas carboxydoflava</name>
    <dbReference type="NCBI Taxonomy" id="47421"/>
    <lineage>
        <taxon>Bacteria</taxon>
        <taxon>Pseudomonadati</taxon>
        <taxon>Pseudomonadota</taxon>
        <taxon>Betaproteobacteria</taxon>
        <taxon>Burkholderiales</taxon>
        <taxon>Comamonadaceae</taxon>
        <taxon>Hydrogenophaga</taxon>
    </lineage>
</organism>
<gene>
    <name evidence="1" type="ORF">HPF_11715</name>
</gene>
<proteinExistence type="predicted"/>
<name>A0A4P6X1H6_HYDPS</name>